<dbReference type="InterPro" id="IPR013783">
    <property type="entry name" value="Ig-like_fold"/>
</dbReference>
<dbReference type="SUPFAM" id="SSF69318">
    <property type="entry name" value="Integrin alpha N-terminal domain"/>
    <property type="match status" value="1"/>
</dbReference>
<evidence type="ECO:0000313" key="3">
    <source>
        <dbReference type="EMBL" id="MBD0831714.1"/>
    </source>
</evidence>
<feature type="domain" description="IPT/TIG" evidence="2">
    <location>
        <begin position="52"/>
        <end position="128"/>
    </location>
</feature>
<dbReference type="PANTHER" id="PTHR46580">
    <property type="entry name" value="SENSOR KINASE-RELATED"/>
    <property type="match status" value="1"/>
</dbReference>
<dbReference type="InterPro" id="IPR002909">
    <property type="entry name" value="IPT_dom"/>
</dbReference>
<organism evidence="3 4">
    <name type="scientific">Aestuariibaculum sediminum</name>
    <dbReference type="NCBI Taxonomy" id="2770637"/>
    <lineage>
        <taxon>Bacteria</taxon>
        <taxon>Pseudomonadati</taxon>
        <taxon>Bacteroidota</taxon>
        <taxon>Flavobacteriia</taxon>
        <taxon>Flavobacteriales</taxon>
        <taxon>Flavobacteriaceae</taxon>
    </lineage>
</organism>
<comment type="caution">
    <text evidence="3">The sequence shown here is derived from an EMBL/GenBank/DDBJ whole genome shotgun (WGS) entry which is preliminary data.</text>
</comment>
<evidence type="ECO:0000313" key="4">
    <source>
        <dbReference type="Proteomes" id="UP000600588"/>
    </source>
</evidence>
<evidence type="ECO:0000259" key="2">
    <source>
        <dbReference type="Pfam" id="PF01833"/>
    </source>
</evidence>
<proteinExistence type="predicted"/>
<dbReference type="Proteomes" id="UP000600588">
    <property type="component" value="Unassembled WGS sequence"/>
</dbReference>
<dbReference type="Pfam" id="PF13517">
    <property type="entry name" value="FG-GAP_3"/>
    <property type="match status" value="1"/>
</dbReference>
<evidence type="ECO:0000256" key="1">
    <source>
        <dbReference type="ARBA" id="ARBA00022729"/>
    </source>
</evidence>
<protein>
    <submittedName>
        <fullName evidence="3">VCBS repeat-containing protein</fullName>
    </submittedName>
</protein>
<sequence length="307" mass="33022">MKVNFITKVSLTLCIIILYHTQSKAYKNTSNFTTYTTTKYSKVYVNPILSPPTIVSLSANNAEKGEIITITGSNFIDDSNTKVVVGNIEVVPTSITSNSISFVVPSAPVNTNIKVRCGNLTSNQKNFTVNQYTAGSLSLTYDPTSFSPYTYKIVATPGSGYNNGSQMEVADFDLDGNQDFLIRKGTTPEGLQILFNDGSGSAANYTNALVNFGTYNVFHYNVTDLDNDGDPDIVASGSNNIVYILSNDGSGNFTTQQISLAGTNGHLIEFTDYDLDGDYDIVCTSNIPATNTGNNIVAQIINNNSGT</sequence>
<gene>
    <name evidence="3" type="ORF">ICJ83_06170</name>
</gene>
<dbReference type="SUPFAM" id="SSF81296">
    <property type="entry name" value="E set domains"/>
    <property type="match status" value="1"/>
</dbReference>
<dbReference type="InterPro" id="IPR014756">
    <property type="entry name" value="Ig_E-set"/>
</dbReference>
<dbReference type="EMBL" id="JACVXB010000002">
    <property type="protein sequence ID" value="MBD0831714.1"/>
    <property type="molecule type" value="Genomic_DNA"/>
</dbReference>
<reference evidence="3 4" key="1">
    <citation type="submission" date="2020-09" db="EMBL/GenBank/DDBJ databases">
        <title>TT11 complete genome.</title>
        <authorList>
            <person name="Wu Z."/>
        </authorList>
    </citation>
    <scope>NUCLEOTIDE SEQUENCE [LARGE SCALE GENOMIC DNA]</scope>
    <source>
        <strain evidence="3 4">TT11</strain>
    </source>
</reference>
<name>A0A8J6QH70_9FLAO</name>
<dbReference type="InterPro" id="IPR013517">
    <property type="entry name" value="FG-GAP"/>
</dbReference>
<keyword evidence="4" id="KW-1185">Reference proteome</keyword>
<dbReference type="InterPro" id="IPR028994">
    <property type="entry name" value="Integrin_alpha_N"/>
</dbReference>
<keyword evidence="1" id="KW-0732">Signal</keyword>
<dbReference type="AlphaFoldDB" id="A0A8J6QH70"/>
<dbReference type="RefSeq" id="WP_188229506.1">
    <property type="nucleotide sequence ID" value="NZ_JACVXB010000002.1"/>
</dbReference>
<dbReference type="Pfam" id="PF01833">
    <property type="entry name" value="TIG"/>
    <property type="match status" value="1"/>
</dbReference>
<accession>A0A8J6QH70</accession>
<dbReference type="PANTHER" id="PTHR46580:SF4">
    <property type="entry name" value="ATP_GTP-BINDING PROTEIN"/>
    <property type="match status" value="1"/>
</dbReference>
<dbReference type="Gene3D" id="2.60.40.10">
    <property type="entry name" value="Immunoglobulins"/>
    <property type="match status" value="1"/>
</dbReference>